<organism evidence="1 2">
    <name type="scientific">Tritrichomonas musculus</name>
    <dbReference type="NCBI Taxonomy" id="1915356"/>
    <lineage>
        <taxon>Eukaryota</taxon>
        <taxon>Metamonada</taxon>
        <taxon>Parabasalia</taxon>
        <taxon>Tritrichomonadida</taxon>
        <taxon>Tritrichomonadidae</taxon>
        <taxon>Tritrichomonas</taxon>
    </lineage>
</organism>
<keyword evidence="2" id="KW-1185">Reference proteome</keyword>
<gene>
    <name evidence="1" type="ORF">M9Y10_009220</name>
</gene>
<protein>
    <submittedName>
        <fullName evidence="1">Uncharacterized protein</fullName>
    </submittedName>
</protein>
<comment type="caution">
    <text evidence="1">The sequence shown here is derived from an EMBL/GenBank/DDBJ whole genome shotgun (WGS) entry which is preliminary data.</text>
</comment>
<dbReference type="EMBL" id="JAPFFF010000015">
    <property type="protein sequence ID" value="KAK8866261.1"/>
    <property type="molecule type" value="Genomic_DNA"/>
</dbReference>
<proteinExistence type="predicted"/>
<dbReference type="Proteomes" id="UP001470230">
    <property type="component" value="Unassembled WGS sequence"/>
</dbReference>
<reference evidence="1 2" key="1">
    <citation type="submission" date="2024-04" db="EMBL/GenBank/DDBJ databases">
        <title>Tritrichomonas musculus Genome.</title>
        <authorList>
            <person name="Alves-Ferreira E."/>
            <person name="Grigg M."/>
            <person name="Lorenzi H."/>
            <person name="Galac M."/>
        </authorList>
    </citation>
    <scope>NUCLEOTIDE SEQUENCE [LARGE SCALE GENOMIC DNA]</scope>
    <source>
        <strain evidence="1 2">EAF2021</strain>
    </source>
</reference>
<name>A0ABR2IQ96_9EUKA</name>
<evidence type="ECO:0000313" key="2">
    <source>
        <dbReference type="Proteomes" id="UP001470230"/>
    </source>
</evidence>
<evidence type="ECO:0000313" key="1">
    <source>
        <dbReference type="EMBL" id="KAK8866261.1"/>
    </source>
</evidence>
<sequence>MIYQVTYPVISNTSNSIPYNWDEKFWEKLPVVDKIDMKKMELYGDLNEFTLDIYKKDPITYTSLLNYYVCSTDSIKPFMVGNSQFPNHHQWFENFDPQLYLTDNYTISNIAITLPYSPKVSIPFYIINIFSFLFSTNDTFSHKIPIVFGQKFDHFDEITDLAGLSGFDLQYPNITLGNKYDDIIFINKAFFFNMPDPYTVAYGPIQKMVKIMKSRIQHNASENKPIIISIDGDLRMLGKQKFYQQINETFKNQVVVLSFTENSSFIEYASHFIHAKVAISFVSETMSLIPFMEPGSVYIEIQDPSIISRNVLLAQAFGLKVYVIPASQYNVSNSILNNVTNIITKVLK</sequence>
<accession>A0ABR2IQ96</accession>